<evidence type="ECO:0000313" key="2">
    <source>
        <dbReference type="EMBL" id="QHS78055.1"/>
    </source>
</evidence>
<name>A0A6C0AFA9_9ZZZZ</name>
<keyword evidence="1" id="KW-1133">Transmembrane helix</keyword>
<keyword evidence="1" id="KW-0472">Membrane</keyword>
<protein>
    <submittedName>
        <fullName evidence="2">Uncharacterized protein</fullName>
    </submittedName>
</protein>
<reference evidence="2" key="1">
    <citation type="journal article" date="2020" name="Nature">
        <title>Giant virus diversity and host interactions through global metagenomics.</title>
        <authorList>
            <person name="Schulz F."/>
            <person name="Roux S."/>
            <person name="Paez-Espino D."/>
            <person name="Jungbluth S."/>
            <person name="Walsh D.A."/>
            <person name="Denef V.J."/>
            <person name="McMahon K.D."/>
            <person name="Konstantinidis K.T."/>
            <person name="Eloe-Fadrosh E.A."/>
            <person name="Kyrpides N.C."/>
            <person name="Woyke T."/>
        </authorList>
    </citation>
    <scope>NUCLEOTIDE SEQUENCE</scope>
    <source>
        <strain evidence="2">GVMAG-S-1021933-23</strain>
    </source>
</reference>
<dbReference type="AlphaFoldDB" id="A0A6C0AFA9"/>
<proteinExistence type="predicted"/>
<dbReference type="EMBL" id="MN740594">
    <property type="protein sequence ID" value="QHS78055.1"/>
    <property type="molecule type" value="Genomic_DNA"/>
</dbReference>
<evidence type="ECO:0000256" key="1">
    <source>
        <dbReference type="SAM" id="Phobius"/>
    </source>
</evidence>
<organism evidence="2">
    <name type="scientific">viral metagenome</name>
    <dbReference type="NCBI Taxonomy" id="1070528"/>
    <lineage>
        <taxon>unclassified sequences</taxon>
        <taxon>metagenomes</taxon>
        <taxon>organismal metagenomes</taxon>
    </lineage>
</organism>
<keyword evidence="1" id="KW-0812">Transmembrane</keyword>
<feature type="transmembrane region" description="Helical" evidence="1">
    <location>
        <begin position="256"/>
        <end position="278"/>
    </location>
</feature>
<accession>A0A6C0AFA9</accession>
<sequence>MQQQNVQKYNIETFIQGDSKDPNILRIAALFSGFSSSGNTNSEAVILESLKTNDNFDPDYNFLINSFMNSDPEQYTILCKNGAVSALGAIEMFDYIELVLQSQKTSFDILYLANWMDRCDLFTDIKSIGEGGLKIAKTVSPNGNLCLLFSPEGKKKIMEIFDLNKNPILKSEGSGKNLGSQLNALTLNGTLNNITSTPPVVNFDMTMVQNNKEYIKGIQCREVPSVKKGGTEIDIKNPDPLKQEENSEKESNDFNWFWFILILIAILIIAYVIFWATLPVTGSSSNSKSTQKNGFEPFVG</sequence>